<dbReference type="RefSeq" id="WP_120182691.1">
    <property type="nucleotide sequence ID" value="NZ_CBINCU010000015.1"/>
</dbReference>
<name>A0A419S3M4_9SPHI</name>
<dbReference type="OrthoDB" id="5770459at2"/>
<evidence type="ECO:0000313" key="3">
    <source>
        <dbReference type="Proteomes" id="UP000283433"/>
    </source>
</evidence>
<proteinExistence type="predicted"/>
<organism evidence="2 3">
    <name type="scientific">Pelobium manganitolerans</name>
    <dbReference type="NCBI Taxonomy" id="1842495"/>
    <lineage>
        <taxon>Bacteria</taxon>
        <taxon>Pseudomonadati</taxon>
        <taxon>Bacteroidota</taxon>
        <taxon>Sphingobacteriia</taxon>
        <taxon>Sphingobacteriales</taxon>
        <taxon>Sphingobacteriaceae</taxon>
        <taxon>Pelobium</taxon>
    </lineage>
</organism>
<dbReference type="AlphaFoldDB" id="A0A419S3M4"/>
<comment type="caution">
    <text evidence="2">The sequence shown here is derived from an EMBL/GenBank/DDBJ whole genome shotgun (WGS) entry which is preliminary data.</text>
</comment>
<accession>A0A419S3M4</accession>
<gene>
    <name evidence="2" type="ORF">BCY91_09465</name>
</gene>
<dbReference type="EMBL" id="MBTA01000027">
    <property type="protein sequence ID" value="RKD13780.1"/>
    <property type="molecule type" value="Genomic_DNA"/>
</dbReference>
<dbReference type="Proteomes" id="UP000283433">
    <property type="component" value="Unassembled WGS sequence"/>
</dbReference>
<dbReference type="InterPro" id="IPR024467">
    <property type="entry name" value="Xre/MbcA/ParS-like_toxin-bd"/>
</dbReference>
<sequence>MEIALKHEKVAEIPAVNDFAKLFFFLKDNDINWRYFKYFRDISTLNDEITSTWLNINSKTLRTYRKPESNSKDNIKEHLVLLISLYKHGIEVFGNTEAFDQWLLSENKFLDNQAPKDFLGTITGIKFVDTRLTALEYGDNV</sequence>
<protein>
    <recommendedName>
        <fullName evidence="1">Antitoxin Xre/MbcA/ParS-like toxin-binding domain-containing protein</fullName>
    </recommendedName>
</protein>
<feature type="domain" description="Antitoxin Xre/MbcA/ParS-like toxin-binding" evidence="1">
    <location>
        <begin position="89"/>
        <end position="138"/>
    </location>
</feature>
<evidence type="ECO:0000313" key="2">
    <source>
        <dbReference type="EMBL" id="RKD13780.1"/>
    </source>
</evidence>
<dbReference type="Pfam" id="PF09722">
    <property type="entry name" value="Xre_MbcA_ParS_C"/>
    <property type="match status" value="1"/>
</dbReference>
<reference evidence="2 3" key="1">
    <citation type="submission" date="2016-07" db="EMBL/GenBank/DDBJ databases">
        <title>Genome of Pelobium manganitolerans.</title>
        <authorList>
            <person name="Wu S."/>
            <person name="Wang G."/>
        </authorList>
    </citation>
    <scope>NUCLEOTIDE SEQUENCE [LARGE SCALE GENOMIC DNA]</scope>
    <source>
        <strain evidence="2 3">YS-25</strain>
    </source>
</reference>
<keyword evidence="3" id="KW-1185">Reference proteome</keyword>
<evidence type="ECO:0000259" key="1">
    <source>
        <dbReference type="Pfam" id="PF09722"/>
    </source>
</evidence>